<name>A0A4Y6PNI7_PERCE</name>
<keyword evidence="2" id="KW-0808">Transferase</keyword>
<keyword evidence="3" id="KW-1185">Reference proteome</keyword>
<dbReference type="InterPro" id="IPR025877">
    <property type="entry name" value="MobA-like_NTP_Trfase"/>
</dbReference>
<proteinExistence type="predicted"/>
<accession>A0A5B8Y3I2</accession>
<reference evidence="2 3" key="1">
    <citation type="submission" date="2019-06" db="EMBL/GenBank/DDBJ databases">
        <title>Persicimonas caeni gen. nov., sp. nov., a predatory bacterium isolated from solar saltern.</title>
        <authorList>
            <person name="Wang S."/>
        </authorList>
    </citation>
    <scope>NUCLEOTIDE SEQUENCE [LARGE SCALE GENOMIC DNA]</scope>
    <source>
        <strain evidence="2 3">YN101</strain>
    </source>
</reference>
<dbReference type="Proteomes" id="UP000315995">
    <property type="component" value="Chromosome"/>
</dbReference>
<evidence type="ECO:0000313" key="2">
    <source>
        <dbReference type="EMBL" id="QDG49375.1"/>
    </source>
</evidence>
<dbReference type="RefSeq" id="WP_141195873.1">
    <property type="nucleotide sequence ID" value="NZ_CP041186.1"/>
</dbReference>
<dbReference type="InterPro" id="IPR029044">
    <property type="entry name" value="Nucleotide-diphossugar_trans"/>
</dbReference>
<dbReference type="GO" id="GO:0016779">
    <property type="term" value="F:nucleotidyltransferase activity"/>
    <property type="evidence" value="ECO:0007669"/>
    <property type="project" value="UniProtKB-ARBA"/>
</dbReference>
<gene>
    <name evidence="2" type="ORF">FIV42_01075</name>
</gene>
<dbReference type="SUPFAM" id="SSF53448">
    <property type="entry name" value="Nucleotide-diphospho-sugar transferases"/>
    <property type="match status" value="1"/>
</dbReference>
<dbReference type="Gene3D" id="3.90.550.10">
    <property type="entry name" value="Spore Coat Polysaccharide Biosynthesis Protein SpsA, Chain A"/>
    <property type="match status" value="1"/>
</dbReference>
<evidence type="ECO:0000259" key="1">
    <source>
        <dbReference type="Pfam" id="PF12804"/>
    </source>
</evidence>
<evidence type="ECO:0000313" key="3">
    <source>
        <dbReference type="Proteomes" id="UP000315995"/>
    </source>
</evidence>
<sequence length="194" mass="20611">MTETTRAIILAAGASTRMGRPKALLRVDGQTLLERAVEQARKAGAEPLVVLGADAERIRPHVGDIQVLVNPNWQSGMGTSIAWGISALSGQTERALIVAVDQPNVDAELLAELVDACDDTVDAAATRYANGVVGVPACFGRACFEALRALDADRGARDLLRSDEFEVAEVPTADAGVDVDTPEQWRAFQESQEA</sequence>
<dbReference type="PANTHER" id="PTHR43777">
    <property type="entry name" value="MOLYBDENUM COFACTOR CYTIDYLYLTRANSFERASE"/>
    <property type="match status" value="1"/>
</dbReference>
<dbReference type="PANTHER" id="PTHR43777:SF1">
    <property type="entry name" value="MOLYBDENUM COFACTOR CYTIDYLYLTRANSFERASE"/>
    <property type="match status" value="1"/>
</dbReference>
<dbReference type="AlphaFoldDB" id="A0A4Y6PNI7"/>
<dbReference type="EMBL" id="CP041186">
    <property type="protein sequence ID" value="QDG49375.1"/>
    <property type="molecule type" value="Genomic_DNA"/>
</dbReference>
<feature type="domain" description="MobA-like NTP transferase" evidence="1">
    <location>
        <begin position="7"/>
        <end position="162"/>
    </location>
</feature>
<dbReference type="OrthoDB" id="9779263at2"/>
<dbReference type="CDD" id="cd04182">
    <property type="entry name" value="GT_2_like_f"/>
    <property type="match status" value="1"/>
</dbReference>
<organism evidence="2 3">
    <name type="scientific">Persicimonas caeni</name>
    <dbReference type="NCBI Taxonomy" id="2292766"/>
    <lineage>
        <taxon>Bacteria</taxon>
        <taxon>Deltaproteobacteria</taxon>
        <taxon>Bradymonadales</taxon>
        <taxon>Bradymonadaceae</taxon>
        <taxon>Persicimonas</taxon>
    </lineage>
</organism>
<accession>A0A4Y6PNI7</accession>
<protein>
    <submittedName>
        <fullName evidence="2">Nucleotidyltransferase family protein</fullName>
    </submittedName>
</protein>
<dbReference type="Pfam" id="PF12804">
    <property type="entry name" value="NTP_transf_3"/>
    <property type="match status" value="1"/>
</dbReference>